<comment type="caution">
    <text evidence="2">The sequence shown here is derived from an EMBL/GenBank/DDBJ whole genome shotgun (WGS) entry which is preliminary data.</text>
</comment>
<keyword evidence="3" id="KW-1185">Reference proteome</keyword>
<dbReference type="AlphaFoldDB" id="A0A918ZFV5"/>
<gene>
    <name evidence="2" type="ORF">GCM10018785_20050</name>
</gene>
<name>A0A918ZFV5_9ACTN</name>
<evidence type="ECO:0000313" key="2">
    <source>
        <dbReference type="EMBL" id="GHE50348.1"/>
    </source>
</evidence>
<feature type="compositionally biased region" description="Polar residues" evidence="1">
    <location>
        <begin position="161"/>
        <end position="171"/>
    </location>
</feature>
<dbReference type="Proteomes" id="UP000608024">
    <property type="component" value="Unassembled WGS sequence"/>
</dbReference>
<accession>A0A918ZFV5</accession>
<sequence length="181" mass="19069">MDPEKWVMADGPLEGSAVAGPAPRPTVISAAANKAVRNMSTPLLGVEVRCAERAEVWCGVLRRWVFRTRGNGLAGTGLRERACGSGPAEAGLRKRAYGNGPAGTGLRERAYGKVAGKGPGAAVFAFAVARTAERHARCVSNRSRLTRRLATTAAQTVTDTGCSYRSTTDSSDVVRPYPHGN</sequence>
<evidence type="ECO:0000313" key="3">
    <source>
        <dbReference type="Proteomes" id="UP000608024"/>
    </source>
</evidence>
<reference evidence="2" key="2">
    <citation type="submission" date="2020-09" db="EMBL/GenBank/DDBJ databases">
        <authorList>
            <person name="Sun Q."/>
            <person name="Ohkuma M."/>
        </authorList>
    </citation>
    <scope>NUCLEOTIDE SEQUENCE</scope>
    <source>
        <strain evidence="2">JCM 4784</strain>
    </source>
</reference>
<dbReference type="EMBL" id="BNBT01000020">
    <property type="protein sequence ID" value="GHE50348.1"/>
    <property type="molecule type" value="Genomic_DNA"/>
</dbReference>
<proteinExistence type="predicted"/>
<protein>
    <submittedName>
        <fullName evidence="2">Uncharacterized protein</fullName>
    </submittedName>
</protein>
<organism evidence="2 3">
    <name type="scientific">Streptomyces longispororuber</name>
    <dbReference type="NCBI Taxonomy" id="68230"/>
    <lineage>
        <taxon>Bacteria</taxon>
        <taxon>Bacillati</taxon>
        <taxon>Actinomycetota</taxon>
        <taxon>Actinomycetes</taxon>
        <taxon>Kitasatosporales</taxon>
        <taxon>Streptomycetaceae</taxon>
        <taxon>Streptomyces</taxon>
    </lineage>
</organism>
<feature type="region of interest" description="Disordered" evidence="1">
    <location>
        <begin position="161"/>
        <end position="181"/>
    </location>
</feature>
<reference evidence="2" key="1">
    <citation type="journal article" date="2014" name="Int. J. Syst. Evol. Microbiol.">
        <title>Complete genome sequence of Corynebacterium casei LMG S-19264T (=DSM 44701T), isolated from a smear-ripened cheese.</title>
        <authorList>
            <consortium name="US DOE Joint Genome Institute (JGI-PGF)"/>
            <person name="Walter F."/>
            <person name="Albersmeier A."/>
            <person name="Kalinowski J."/>
            <person name="Ruckert C."/>
        </authorList>
    </citation>
    <scope>NUCLEOTIDE SEQUENCE</scope>
    <source>
        <strain evidence="2">JCM 4784</strain>
    </source>
</reference>
<evidence type="ECO:0000256" key="1">
    <source>
        <dbReference type="SAM" id="MobiDB-lite"/>
    </source>
</evidence>